<evidence type="ECO:0000313" key="2">
    <source>
        <dbReference type="Proteomes" id="UP001153269"/>
    </source>
</evidence>
<proteinExistence type="predicted"/>
<accession>A0A9N7V5F1</accession>
<dbReference type="Proteomes" id="UP001153269">
    <property type="component" value="Unassembled WGS sequence"/>
</dbReference>
<keyword evidence="2" id="KW-1185">Reference proteome</keyword>
<protein>
    <submittedName>
        <fullName evidence="1">Uncharacterized protein</fullName>
    </submittedName>
</protein>
<organism evidence="1 2">
    <name type="scientific">Pleuronectes platessa</name>
    <name type="common">European plaice</name>
    <dbReference type="NCBI Taxonomy" id="8262"/>
    <lineage>
        <taxon>Eukaryota</taxon>
        <taxon>Metazoa</taxon>
        <taxon>Chordata</taxon>
        <taxon>Craniata</taxon>
        <taxon>Vertebrata</taxon>
        <taxon>Euteleostomi</taxon>
        <taxon>Actinopterygii</taxon>
        <taxon>Neopterygii</taxon>
        <taxon>Teleostei</taxon>
        <taxon>Neoteleostei</taxon>
        <taxon>Acanthomorphata</taxon>
        <taxon>Carangaria</taxon>
        <taxon>Pleuronectiformes</taxon>
        <taxon>Pleuronectoidei</taxon>
        <taxon>Pleuronectidae</taxon>
        <taxon>Pleuronectes</taxon>
    </lineage>
</organism>
<evidence type="ECO:0000313" key="1">
    <source>
        <dbReference type="EMBL" id="CAB1443164.1"/>
    </source>
</evidence>
<gene>
    <name evidence="1" type="ORF">PLEPLA_LOCUS30879</name>
</gene>
<reference evidence="1" key="1">
    <citation type="submission" date="2020-03" db="EMBL/GenBank/DDBJ databases">
        <authorList>
            <person name="Weist P."/>
        </authorList>
    </citation>
    <scope>NUCLEOTIDE SEQUENCE</scope>
</reference>
<dbReference type="EMBL" id="CADEAL010003013">
    <property type="protein sequence ID" value="CAB1443164.1"/>
    <property type="molecule type" value="Genomic_DNA"/>
</dbReference>
<name>A0A9N7V5F1_PLEPL</name>
<comment type="caution">
    <text evidence="1">The sequence shown here is derived from an EMBL/GenBank/DDBJ whole genome shotgun (WGS) entry which is preliminary data.</text>
</comment>
<dbReference type="AlphaFoldDB" id="A0A9N7V5F1"/>
<sequence>MIPADRAFPHVFLLLSESVAEVAVAPSDCLQQQEVFVWTVSLKPPGGLPVCQAGRRVLKEYGPLVSHLSTVRVSSGAVVLEELSESGHGHNEPFGGSHNAGILWHLEVWASLAFFPWLLIQPHANPVQTWY</sequence>